<dbReference type="EMBL" id="VUKA01000029">
    <property type="protein sequence ID" value="KAA2211401.1"/>
    <property type="molecule type" value="Genomic_DNA"/>
</dbReference>
<dbReference type="AlphaFoldDB" id="A0A5B2T9Z0"/>
<proteinExistence type="predicted"/>
<comment type="caution">
    <text evidence="2">The sequence shown here is derived from an EMBL/GenBank/DDBJ whole genome shotgun (WGS) entry which is preliminary data.</text>
</comment>
<feature type="domain" description="DUF5648" evidence="1">
    <location>
        <begin position="131"/>
        <end position="271"/>
    </location>
</feature>
<gene>
    <name evidence="2" type="ORF">F0Q34_20235</name>
</gene>
<evidence type="ECO:0000313" key="2">
    <source>
        <dbReference type="EMBL" id="KAA2211401.1"/>
    </source>
</evidence>
<dbReference type="InterPro" id="IPR043708">
    <property type="entry name" value="DUF5648"/>
</dbReference>
<evidence type="ECO:0000313" key="3">
    <source>
        <dbReference type="Proteomes" id="UP000322110"/>
    </source>
</evidence>
<protein>
    <recommendedName>
        <fullName evidence="1">DUF5648 domain-containing protein</fullName>
    </recommendedName>
</protein>
<organism evidence="2 3">
    <name type="scientific">Teichococcus oryzae</name>
    <dbReference type="NCBI Taxonomy" id="1608942"/>
    <lineage>
        <taxon>Bacteria</taxon>
        <taxon>Pseudomonadati</taxon>
        <taxon>Pseudomonadota</taxon>
        <taxon>Alphaproteobacteria</taxon>
        <taxon>Acetobacterales</taxon>
        <taxon>Roseomonadaceae</taxon>
        <taxon>Roseomonas</taxon>
    </lineage>
</organism>
<keyword evidence="3" id="KW-1185">Reference proteome</keyword>
<reference evidence="2 3" key="1">
    <citation type="journal article" date="2015" name="Int. J. Syst. Evol. Microbiol.">
        <title>Roseomonas oryzae sp. nov., isolated from paddy rhizosphere soil.</title>
        <authorList>
            <person name="Ramaprasad E.V."/>
            <person name="Sasikala Ch."/>
            <person name="Ramana Ch.V."/>
        </authorList>
    </citation>
    <scope>NUCLEOTIDE SEQUENCE [LARGE SCALE GENOMIC DNA]</scope>
    <source>
        <strain evidence="2 3">KCTC 42542</strain>
    </source>
</reference>
<dbReference type="RefSeq" id="WP_149814175.1">
    <property type="nucleotide sequence ID" value="NZ_VUKA01000029.1"/>
</dbReference>
<dbReference type="OrthoDB" id="733404at2"/>
<name>A0A5B2T9Z0_9PROT</name>
<sequence length="277" mass="31040">MENPVAAIFLTSPQHTDVGLVQVTEGQDLELTITRDDFSQAHRVELFWTERADPFVISFEIGDTEAKTLRISTPDDFIYSGPQDRPYGWLEMSADAEAIIVLGQFIGTRDFTKFVFDIVENDPVWANGSTPVYRFLNTENGQHFFTASQAEKDQVLASLPSFMLEGVGFQALVNVTAEQPMVYRLLNQNTGVHLYTTSQEELAQIQKTLGHWSLEGGAFKAAGQAEDGLQAVHRFYHTGLDTHFFTTDEQEVASIQADLPHYNYEGIAFYVPDIVMA</sequence>
<accession>A0A5B2T9Z0</accession>
<dbReference type="Pfam" id="PF18885">
    <property type="entry name" value="DUF5648"/>
    <property type="match status" value="1"/>
</dbReference>
<evidence type="ECO:0000259" key="1">
    <source>
        <dbReference type="Pfam" id="PF18885"/>
    </source>
</evidence>
<dbReference type="Proteomes" id="UP000322110">
    <property type="component" value="Unassembled WGS sequence"/>
</dbReference>